<sequence>MNTFKGPFLILFEDLRFQIYIILLITFFLGVFMVGLGLLLNVDQFAAVVFGPIYGLFIIYPFILFNKSYKYTLAFGGTRKQFLFATYLNVGLFLLITMLILNGMYQLNQWVFDRGISSAQFIHAGWIHESTNAFLYIWTDILWGVFAFGLGFMMNSVWYYFGTVKALIVGTLLGLVLIGWGTFGDFSKIISFIVEHSLAFMNTVGGLGGLFLVISYFLMRNGPIERGGHGLSFREKRVLTSSEKK</sequence>
<name>A0A094WH46_ALKAL</name>
<dbReference type="EMBL" id="ALPT02000079">
    <property type="protein sequence ID" value="KGA96121.1"/>
    <property type="molecule type" value="Genomic_DNA"/>
</dbReference>
<comment type="caution">
    <text evidence="2">The sequence shown here is derived from an EMBL/GenBank/DDBJ whole genome shotgun (WGS) entry which is preliminary data.</text>
</comment>
<dbReference type="OrthoDB" id="2417711at2"/>
<dbReference type="eggNOG" id="ENOG5032IN2">
    <property type="taxonomic scope" value="Bacteria"/>
</dbReference>
<dbReference type="Proteomes" id="UP000002754">
    <property type="component" value="Unassembled WGS sequence"/>
</dbReference>
<dbReference type="RefSeq" id="WP_003322382.1">
    <property type="nucleotide sequence ID" value="NZ_ALPT02000079.1"/>
</dbReference>
<organism evidence="2 4">
    <name type="scientific">Alkalihalobacillus alcalophilus ATCC 27647 = CGMCC 1.3604</name>
    <dbReference type="NCBI Taxonomy" id="1218173"/>
    <lineage>
        <taxon>Bacteria</taxon>
        <taxon>Bacillati</taxon>
        <taxon>Bacillota</taxon>
        <taxon>Bacilli</taxon>
        <taxon>Bacillales</taxon>
        <taxon>Bacillaceae</taxon>
        <taxon>Alkalihalobacillus</taxon>
    </lineage>
</organism>
<feature type="transmembrane region" description="Helical" evidence="1">
    <location>
        <begin position="20"/>
        <end position="39"/>
    </location>
</feature>
<protein>
    <submittedName>
        <fullName evidence="2">Uncharacterized protein</fullName>
    </submittedName>
</protein>
<evidence type="ECO:0000313" key="5">
    <source>
        <dbReference type="Proteomes" id="UP000297014"/>
    </source>
</evidence>
<evidence type="ECO:0000313" key="3">
    <source>
        <dbReference type="EMBL" id="THG92072.1"/>
    </source>
</evidence>
<feature type="transmembrane region" description="Helical" evidence="1">
    <location>
        <begin position="45"/>
        <end position="65"/>
    </location>
</feature>
<reference evidence="2 4" key="1">
    <citation type="journal article" date="2014" name="Genome Announc.">
        <title>Draft Genome Sequence of Bacillus alcalophilus AV1934, a Classic Alkaliphile Isolated from Human Feces in 1934.</title>
        <authorList>
            <person name="Attie O."/>
            <person name="Jayaprakash A."/>
            <person name="Shah H."/>
            <person name="Paulsen I.T."/>
            <person name="Morino M."/>
            <person name="Takahashi Y."/>
            <person name="Narumi I."/>
            <person name="Sachidanandam R."/>
            <person name="Satoh K."/>
            <person name="Ito M."/>
            <person name="Krulwich T.A."/>
        </authorList>
    </citation>
    <scope>NUCLEOTIDE SEQUENCE [LARGE SCALE GENOMIC DNA]</scope>
    <source>
        <strain evidence="2 4">AV1934</strain>
    </source>
</reference>
<dbReference type="EMBL" id="JALP01000022">
    <property type="protein sequence ID" value="THG92072.1"/>
    <property type="molecule type" value="Genomic_DNA"/>
</dbReference>
<keyword evidence="4" id="KW-1185">Reference proteome</keyword>
<feature type="transmembrane region" description="Helical" evidence="1">
    <location>
        <begin position="133"/>
        <end position="152"/>
    </location>
</feature>
<feature type="transmembrane region" description="Helical" evidence="1">
    <location>
        <begin position="200"/>
        <end position="219"/>
    </location>
</feature>
<gene>
    <name evidence="3" type="ORF">AJ85_17450</name>
    <name evidence="2" type="ORF">BALCAV_0218195</name>
</gene>
<dbReference type="STRING" id="1218173.BALCAV_0218195"/>
<proteinExistence type="predicted"/>
<accession>A0A094WH46</accession>
<dbReference type="Proteomes" id="UP000297014">
    <property type="component" value="Unassembled WGS sequence"/>
</dbReference>
<evidence type="ECO:0000313" key="2">
    <source>
        <dbReference type="EMBL" id="KGA96121.1"/>
    </source>
</evidence>
<reference evidence="3 5" key="2">
    <citation type="submission" date="2014-01" db="EMBL/GenBank/DDBJ databases">
        <title>Draft genome sequencing of Bacillus alcalophilus CGMCC 1.3604.</title>
        <authorList>
            <person name="Yang J."/>
            <person name="Diao L."/>
            <person name="Yang S."/>
        </authorList>
    </citation>
    <scope>NUCLEOTIDE SEQUENCE [LARGE SCALE GENOMIC DNA]</scope>
    <source>
        <strain evidence="3 5">CGMCC 1.3604</strain>
    </source>
</reference>
<keyword evidence="1" id="KW-1133">Transmembrane helix</keyword>
<feature type="transmembrane region" description="Helical" evidence="1">
    <location>
        <begin position="159"/>
        <end position="180"/>
    </location>
</feature>
<dbReference type="AlphaFoldDB" id="A0A094WH46"/>
<evidence type="ECO:0000256" key="1">
    <source>
        <dbReference type="SAM" id="Phobius"/>
    </source>
</evidence>
<evidence type="ECO:0000313" key="4">
    <source>
        <dbReference type="Proteomes" id="UP000002754"/>
    </source>
</evidence>
<keyword evidence="1" id="KW-0812">Transmembrane</keyword>
<feature type="transmembrane region" description="Helical" evidence="1">
    <location>
        <begin position="86"/>
        <end position="105"/>
    </location>
</feature>
<keyword evidence="1" id="KW-0472">Membrane</keyword>